<dbReference type="SUPFAM" id="SSF51905">
    <property type="entry name" value="FAD/NAD(P)-binding domain"/>
    <property type="match status" value="2"/>
</dbReference>
<sequence>MITHIGDVVSADVPETARVVIIGAGFAGIGVAVRLKQAGIEDFVLLERELDPGGTWRDNTYPGVACDIPSMLYSFSFAPNPRWSHGYSDGGEILAYLREVIREYDLVDRIRYGRNVVGLDFDEGAGVWRVRAVIDGGEEVLEARSVVMATGPLSTASLPSIDGIEDYRGHTVHSAHWNPDLDVTGMAVAVIGTGASAVQIVPELVKRADRVAVFQRTPGWVLPRPQYRVPDWARVMYQRLPLTEDLARTALFWAHEAMGLGVVWPTQLTTLLELAARLQLRIQVDDKWTRRQLTPDYRAGCKRLLVSNTYLPALSSDKCKLYTFPIVRLTERGIQTVEGVEHRFDAIVFATGFEVIGKTGTPFPVRGRGGRLLGDEWAERAYAYKSVHVSGYPNLHFTFGPNSGPGHNSALIYLEAQIDYIVESMKMIERWGLRYLDVREIAQDRFNADLQRRLSRTTWNSGCASWYLTAEGFNPTMFPGLARQFRNQMEEVVLSDYHAVA</sequence>
<dbReference type="RefSeq" id="WP_064909812.1">
    <property type="nucleotide sequence ID" value="NZ_NGAF01000029.1"/>
</dbReference>
<proteinExistence type="predicted"/>
<organism evidence="1 2">
    <name type="scientific">Nocardia cerradoensis</name>
    <dbReference type="NCBI Taxonomy" id="85688"/>
    <lineage>
        <taxon>Bacteria</taxon>
        <taxon>Bacillati</taxon>
        <taxon>Actinomycetota</taxon>
        <taxon>Actinomycetes</taxon>
        <taxon>Mycobacteriales</taxon>
        <taxon>Nocardiaceae</taxon>
        <taxon>Nocardia</taxon>
    </lineage>
</organism>
<name>A0A231GVM5_9NOCA</name>
<dbReference type="EMBL" id="NGAF01000029">
    <property type="protein sequence ID" value="OXR40638.1"/>
    <property type="molecule type" value="Genomic_DNA"/>
</dbReference>
<dbReference type="Proteomes" id="UP000215506">
    <property type="component" value="Unassembled WGS sequence"/>
</dbReference>
<dbReference type="PANTHER" id="PTHR42877">
    <property type="entry name" value="L-ORNITHINE N(5)-MONOOXYGENASE-RELATED"/>
    <property type="match status" value="1"/>
</dbReference>
<protein>
    <submittedName>
        <fullName evidence="1">Baeyer-Villiger monooxygenase</fullName>
        <ecNumber evidence="1">1.14.13.-</ecNumber>
    </submittedName>
</protein>
<dbReference type="EC" id="1.14.13.-" evidence="1"/>
<dbReference type="PANTHER" id="PTHR42877:SF4">
    <property type="entry name" value="FAD_NAD(P)-BINDING DOMAIN-CONTAINING PROTEIN-RELATED"/>
    <property type="match status" value="1"/>
</dbReference>
<dbReference type="AlphaFoldDB" id="A0A231GVM5"/>
<dbReference type="InterPro" id="IPR051209">
    <property type="entry name" value="FAD-bind_Monooxygenase_sf"/>
</dbReference>
<evidence type="ECO:0000313" key="1">
    <source>
        <dbReference type="EMBL" id="OXR40638.1"/>
    </source>
</evidence>
<gene>
    <name evidence="1" type="ORF">B7C42_07323</name>
</gene>
<keyword evidence="2" id="KW-1185">Reference proteome</keyword>
<dbReference type="GO" id="GO:0004497">
    <property type="term" value="F:monooxygenase activity"/>
    <property type="evidence" value="ECO:0007669"/>
    <property type="project" value="UniProtKB-KW"/>
</dbReference>
<dbReference type="PRINTS" id="PR00411">
    <property type="entry name" value="PNDRDTASEI"/>
</dbReference>
<reference evidence="1 2" key="1">
    <citation type="submission" date="2017-07" db="EMBL/GenBank/DDBJ databases">
        <title>First draft Genome Sequence of Nocardia cerradoensis isolated from human infection.</title>
        <authorList>
            <person name="Carrasco G."/>
        </authorList>
    </citation>
    <scope>NUCLEOTIDE SEQUENCE [LARGE SCALE GENOMIC DNA]</scope>
    <source>
        <strain evidence="1 2">CNM20130759</strain>
    </source>
</reference>
<dbReference type="Gene3D" id="3.50.50.60">
    <property type="entry name" value="FAD/NAD(P)-binding domain"/>
    <property type="match status" value="2"/>
</dbReference>
<keyword evidence="1" id="KW-0503">Monooxygenase</keyword>
<evidence type="ECO:0000313" key="2">
    <source>
        <dbReference type="Proteomes" id="UP000215506"/>
    </source>
</evidence>
<dbReference type="Pfam" id="PF13738">
    <property type="entry name" value="Pyr_redox_3"/>
    <property type="match status" value="1"/>
</dbReference>
<dbReference type="InterPro" id="IPR036188">
    <property type="entry name" value="FAD/NAD-bd_sf"/>
</dbReference>
<keyword evidence="1" id="KW-0560">Oxidoreductase</keyword>
<accession>A0A231GVM5</accession>
<comment type="caution">
    <text evidence="1">The sequence shown here is derived from an EMBL/GenBank/DDBJ whole genome shotgun (WGS) entry which is preliminary data.</text>
</comment>